<protein>
    <recommendedName>
        <fullName evidence="1">DUF6538 domain-containing protein</fullName>
    </recommendedName>
</protein>
<accession>A0A2A4CUX0</accession>
<name>A0A2A4CUX0_9RHOB</name>
<feature type="domain" description="DUF6538" evidence="1">
    <location>
        <begin position="13"/>
        <end position="70"/>
    </location>
</feature>
<organism evidence="2 3">
    <name type="scientific">Pseudothioclava arenosa</name>
    <dbReference type="NCBI Taxonomy" id="1795308"/>
    <lineage>
        <taxon>Bacteria</taxon>
        <taxon>Pseudomonadati</taxon>
        <taxon>Pseudomonadota</taxon>
        <taxon>Alphaproteobacteria</taxon>
        <taxon>Rhodobacterales</taxon>
        <taxon>Paracoccaceae</taxon>
        <taxon>Pseudothioclava</taxon>
    </lineage>
</organism>
<proteinExistence type="predicted"/>
<reference evidence="2 3" key="1">
    <citation type="submission" date="2017-09" db="EMBL/GenBank/DDBJ databases">
        <title>A multilocus sequence analysis scheme for characterization of bacteria in the genus Thioclava.</title>
        <authorList>
            <person name="Liu Y."/>
            <person name="Shao Z."/>
        </authorList>
    </citation>
    <scope>NUCLEOTIDE SEQUENCE [LARGE SCALE GENOMIC DNA]</scope>
    <source>
        <strain evidence="2 3">CAU 1312</strain>
    </source>
</reference>
<sequence length="302" mass="34819">MERLTKMPGHTRLYRRGAVYYHRAAVPQDIIATYGKREETFSLKTRDYSEALCRVKIEAVRVDRLFDEHRLRLAREREEKLHELTPEQIATIKALYLHHLLDEDEEVRIDGFEEVEDHEGQSVLVSPQQFDPRQTFEEYKMLVEDMDEITRFNMARGKADPFYRSEAEEVLSWEGIDLRLDPSSPSWPRLTRALQEASVEAREAIRRRNKGDVVPTPDAPQAAPQSVHEAPLLSAAIKLCRRTSWTRYRVTLSEGWQDAMATVATGLTCLRRTSSASNTLTCENVDELRQSLLNKAFSGELT</sequence>
<comment type="caution">
    <text evidence="2">The sequence shown here is derived from an EMBL/GenBank/DDBJ whole genome shotgun (WGS) entry which is preliminary data.</text>
</comment>
<keyword evidence="3" id="KW-1185">Reference proteome</keyword>
<evidence type="ECO:0000313" key="2">
    <source>
        <dbReference type="EMBL" id="PCD77939.1"/>
    </source>
</evidence>
<dbReference type="EMBL" id="NTJD01000001">
    <property type="protein sequence ID" value="PCD77939.1"/>
    <property type="molecule type" value="Genomic_DNA"/>
</dbReference>
<evidence type="ECO:0000313" key="3">
    <source>
        <dbReference type="Proteomes" id="UP000243507"/>
    </source>
</evidence>
<dbReference type="InterPro" id="IPR046668">
    <property type="entry name" value="DUF6538"/>
</dbReference>
<evidence type="ECO:0000259" key="1">
    <source>
        <dbReference type="Pfam" id="PF20172"/>
    </source>
</evidence>
<dbReference type="Proteomes" id="UP000243507">
    <property type="component" value="Unassembled WGS sequence"/>
</dbReference>
<gene>
    <name evidence="2" type="ORF">CLN94_01095</name>
</gene>
<dbReference type="AlphaFoldDB" id="A0A2A4CUX0"/>
<dbReference type="Pfam" id="PF20172">
    <property type="entry name" value="DUF6538"/>
    <property type="match status" value="1"/>
</dbReference>